<dbReference type="NCBIfam" id="NF002449">
    <property type="entry name" value="PRK01617.1"/>
    <property type="match status" value="1"/>
</dbReference>
<evidence type="ECO:0000313" key="2">
    <source>
        <dbReference type="EMBL" id="RCU52875.1"/>
    </source>
</evidence>
<evidence type="ECO:0000259" key="1">
    <source>
        <dbReference type="Pfam" id="PF17775"/>
    </source>
</evidence>
<reference evidence="2 3" key="1">
    <citation type="submission" date="2018-07" db="EMBL/GenBank/DDBJ databases">
        <title>Corallincola holothuriorum sp. nov., a new facultative anaerobe isolated from sea cucumber Apostichopus japonicus.</title>
        <authorList>
            <person name="Xia H."/>
        </authorList>
    </citation>
    <scope>NUCLEOTIDE SEQUENCE [LARGE SCALE GENOMIC DNA]</scope>
    <source>
        <strain evidence="2 3">C4</strain>
    </source>
</reference>
<dbReference type="NCBIfam" id="NF002486">
    <property type="entry name" value="PRK01752.1"/>
    <property type="match status" value="1"/>
</dbReference>
<organism evidence="2 3">
    <name type="scientific">Corallincola holothuriorum</name>
    <dbReference type="NCBI Taxonomy" id="2282215"/>
    <lineage>
        <taxon>Bacteria</taxon>
        <taxon>Pseudomonadati</taxon>
        <taxon>Pseudomonadota</taxon>
        <taxon>Gammaproteobacteria</taxon>
        <taxon>Alteromonadales</taxon>
        <taxon>Psychromonadaceae</taxon>
        <taxon>Corallincola</taxon>
    </lineage>
</organism>
<proteinExistence type="predicted"/>
<dbReference type="SUPFAM" id="SSF54427">
    <property type="entry name" value="NTF2-like"/>
    <property type="match status" value="1"/>
</dbReference>
<dbReference type="InterPro" id="IPR032710">
    <property type="entry name" value="NTF2-like_dom_sf"/>
</dbReference>
<dbReference type="InterPro" id="IPR048469">
    <property type="entry name" value="YchJ-like_M"/>
</dbReference>
<keyword evidence="3" id="KW-1185">Reference proteome</keyword>
<dbReference type="SUPFAM" id="SSF103642">
    <property type="entry name" value="Sec-C motif"/>
    <property type="match status" value="1"/>
</dbReference>
<dbReference type="Pfam" id="PF02810">
    <property type="entry name" value="SEC-C"/>
    <property type="match status" value="1"/>
</dbReference>
<dbReference type="PANTHER" id="PTHR33747:SF1">
    <property type="entry name" value="ADENYLATE CYCLASE-ASSOCIATED CAP C-TERMINAL DOMAIN-CONTAINING PROTEIN"/>
    <property type="match status" value="1"/>
</dbReference>
<dbReference type="InterPro" id="IPR004027">
    <property type="entry name" value="SEC_C_motif"/>
</dbReference>
<dbReference type="RefSeq" id="WP_114336782.1">
    <property type="nucleotide sequence ID" value="NZ_QPID01000001.1"/>
</dbReference>
<dbReference type="OrthoDB" id="21421at2"/>
<sequence>MDNTSVSCPCGSSNAYSECCGVYHCGQALAPTCEALMRSRFCAFVKHDGNYLYATHHPDFRGTDTAADFVASARETQWLRLQVLASQGGALDNDGWVRFKAWFMQQGKVYVHEEHSQFTRLEQRWVYTQGDFAPAAVVNMGRNDPCLCGSGKKFKKCCG</sequence>
<protein>
    <submittedName>
        <fullName evidence="2">YchJ family protein</fullName>
    </submittedName>
</protein>
<comment type="caution">
    <text evidence="2">The sequence shown here is derived from an EMBL/GenBank/DDBJ whole genome shotgun (WGS) entry which is preliminary data.</text>
</comment>
<accession>A0A368NSS6</accession>
<dbReference type="AlphaFoldDB" id="A0A368NSS6"/>
<name>A0A368NSS6_9GAMM</name>
<dbReference type="Gene3D" id="3.10.450.50">
    <property type="match status" value="1"/>
</dbReference>
<dbReference type="PANTHER" id="PTHR33747">
    <property type="entry name" value="UPF0225 PROTEIN SCO1677"/>
    <property type="match status" value="1"/>
</dbReference>
<evidence type="ECO:0000313" key="3">
    <source>
        <dbReference type="Proteomes" id="UP000252558"/>
    </source>
</evidence>
<dbReference type="Proteomes" id="UP000252558">
    <property type="component" value="Unassembled WGS sequence"/>
</dbReference>
<feature type="domain" description="YchJ-like middle NTF2-like" evidence="1">
    <location>
        <begin position="32"/>
        <end position="130"/>
    </location>
</feature>
<dbReference type="EMBL" id="QPID01000001">
    <property type="protein sequence ID" value="RCU52875.1"/>
    <property type="molecule type" value="Genomic_DNA"/>
</dbReference>
<gene>
    <name evidence="2" type="ORF">DU002_02615</name>
</gene>
<dbReference type="Pfam" id="PF17775">
    <property type="entry name" value="YchJ_M-like"/>
    <property type="match status" value="1"/>
</dbReference>